<sequence>NCSAIFASIGGIATIANAAKSGLFFFRVRAVYSNSKLVTMFAGAGWLVVVVARAAVVHLVHTSPVGQTGSCAISGFSSIAAVPLWLNCAYDTCIFVAISVRLTIYSASTPETRTLSAIRGYRLPRTMRHLLQDGMSYYFTTIFFSLLAAIITIPAQVDPIYQAVFTIPATAIETIMACKVFRAMILRSVVVDHHVFPAPADLTCISATSVFELTVLQHQTQTADIERDQVR</sequence>
<accession>A0A166BDH7</accession>
<evidence type="ECO:0000313" key="2">
    <source>
        <dbReference type="EMBL" id="KZP12531.1"/>
    </source>
</evidence>
<dbReference type="EMBL" id="KV417646">
    <property type="protein sequence ID" value="KZP12531.1"/>
    <property type="molecule type" value="Genomic_DNA"/>
</dbReference>
<dbReference type="OrthoDB" id="3038990at2759"/>
<protein>
    <submittedName>
        <fullName evidence="2">Uncharacterized protein</fullName>
    </submittedName>
</protein>
<proteinExistence type="predicted"/>
<keyword evidence="1" id="KW-1133">Transmembrane helix</keyword>
<name>A0A166BDH7_9AGAM</name>
<feature type="transmembrane region" description="Helical" evidence="1">
    <location>
        <begin position="37"/>
        <end position="60"/>
    </location>
</feature>
<keyword evidence="3" id="KW-1185">Reference proteome</keyword>
<evidence type="ECO:0000313" key="3">
    <source>
        <dbReference type="Proteomes" id="UP000076532"/>
    </source>
</evidence>
<organism evidence="2 3">
    <name type="scientific">Athelia psychrophila</name>
    <dbReference type="NCBI Taxonomy" id="1759441"/>
    <lineage>
        <taxon>Eukaryota</taxon>
        <taxon>Fungi</taxon>
        <taxon>Dikarya</taxon>
        <taxon>Basidiomycota</taxon>
        <taxon>Agaricomycotina</taxon>
        <taxon>Agaricomycetes</taxon>
        <taxon>Agaricomycetidae</taxon>
        <taxon>Atheliales</taxon>
        <taxon>Atheliaceae</taxon>
        <taxon>Athelia</taxon>
    </lineage>
</organism>
<feature type="transmembrane region" description="Helical" evidence="1">
    <location>
        <begin position="135"/>
        <end position="154"/>
    </location>
</feature>
<dbReference type="AlphaFoldDB" id="A0A166BDH7"/>
<dbReference type="Proteomes" id="UP000076532">
    <property type="component" value="Unassembled WGS sequence"/>
</dbReference>
<keyword evidence="1" id="KW-0472">Membrane</keyword>
<evidence type="ECO:0000256" key="1">
    <source>
        <dbReference type="SAM" id="Phobius"/>
    </source>
</evidence>
<reference evidence="2 3" key="1">
    <citation type="journal article" date="2016" name="Mol. Biol. Evol.">
        <title>Comparative Genomics of Early-Diverging Mushroom-Forming Fungi Provides Insights into the Origins of Lignocellulose Decay Capabilities.</title>
        <authorList>
            <person name="Nagy L.G."/>
            <person name="Riley R."/>
            <person name="Tritt A."/>
            <person name="Adam C."/>
            <person name="Daum C."/>
            <person name="Floudas D."/>
            <person name="Sun H."/>
            <person name="Yadav J.S."/>
            <person name="Pangilinan J."/>
            <person name="Larsson K.H."/>
            <person name="Matsuura K."/>
            <person name="Barry K."/>
            <person name="Labutti K."/>
            <person name="Kuo R."/>
            <person name="Ohm R.A."/>
            <person name="Bhattacharya S.S."/>
            <person name="Shirouzu T."/>
            <person name="Yoshinaga Y."/>
            <person name="Martin F.M."/>
            <person name="Grigoriev I.V."/>
            <person name="Hibbett D.S."/>
        </authorList>
    </citation>
    <scope>NUCLEOTIDE SEQUENCE [LARGE SCALE GENOMIC DNA]</scope>
    <source>
        <strain evidence="2 3">CBS 109695</strain>
    </source>
</reference>
<keyword evidence="1" id="KW-0812">Transmembrane</keyword>
<gene>
    <name evidence="2" type="ORF">FIBSPDRAFT_984897</name>
</gene>
<feature type="non-terminal residue" evidence="2">
    <location>
        <position position="1"/>
    </location>
</feature>